<organism evidence="1 2">
    <name type="scientific">Spirosoma telluris</name>
    <dbReference type="NCBI Taxonomy" id="2183553"/>
    <lineage>
        <taxon>Bacteria</taxon>
        <taxon>Pseudomonadati</taxon>
        <taxon>Bacteroidota</taxon>
        <taxon>Cytophagia</taxon>
        <taxon>Cytophagales</taxon>
        <taxon>Cytophagaceae</taxon>
        <taxon>Spirosoma</taxon>
    </lineage>
</organism>
<comment type="caution">
    <text evidence="1">The sequence shown here is derived from an EMBL/GenBank/DDBJ whole genome shotgun (WGS) entry which is preliminary data.</text>
</comment>
<reference evidence="1 2" key="1">
    <citation type="submission" date="2018-06" db="EMBL/GenBank/DDBJ databases">
        <title>Spirosoma sp. HMF3257 Genome sequencing and assembly.</title>
        <authorList>
            <person name="Kang H."/>
            <person name="Cha I."/>
            <person name="Kim H."/>
            <person name="Kang J."/>
            <person name="Joh K."/>
        </authorList>
    </citation>
    <scope>NUCLEOTIDE SEQUENCE [LARGE SCALE GENOMIC DNA]</scope>
    <source>
        <strain evidence="1 2">HMF3257</strain>
    </source>
</reference>
<dbReference type="RefSeq" id="WP_111342697.1">
    <property type="nucleotide sequence ID" value="NZ_QLII01000001.1"/>
</dbReference>
<dbReference type="OrthoDB" id="8796340at2"/>
<name>A0A327NHS3_9BACT</name>
<gene>
    <name evidence="1" type="ORF">HMF3257_13090</name>
</gene>
<dbReference type="InterPro" id="IPR046032">
    <property type="entry name" value="DUF5990"/>
</dbReference>
<sequence length="146" mass="16101">MDQELPLRIILKNPPKGVDFGLQKGSGSHYETVQKQQFDSQDLEFNFTVRVKGNQGTDTQPTLLGPFVQGPPNARFVYLDIGTCAGQIASVWSRRLKIPLLGISWEMVNQLLKNDGQVLETQVPGTGKDNGPTCGTVKPFTGWQTK</sequence>
<dbReference type="Proteomes" id="UP000249016">
    <property type="component" value="Unassembled WGS sequence"/>
</dbReference>
<evidence type="ECO:0000313" key="2">
    <source>
        <dbReference type="Proteomes" id="UP000249016"/>
    </source>
</evidence>
<keyword evidence="2" id="KW-1185">Reference proteome</keyword>
<proteinExistence type="predicted"/>
<protein>
    <submittedName>
        <fullName evidence="1">Uncharacterized protein</fullName>
    </submittedName>
</protein>
<evidence type="ECO:0000313" key="1">
    <source>
        <dbReference type="EMBL" id="RAI74930.1"/>
    </source>
</evidence>
<accession>A0A327NHS3</accession>
<dbReference type="EMBL" id="QLII01000001">
    <property type="protein sequence ID" value="RAI74930.1"/>
    <property type="molecule type" value="Genomic_DNA"/>
</dbReference>
<dbReference type="Pfam" id="PF19452">
    <property type="entry name" value="DUF5990"/>
    <property type="match status" value="1"/>
</dbReference>
<dbReference type="AlphaFoldDB" id="A0A327NHS3"/>